<organism evidence="1 2">
    <name type="scientific">Caenorhabditis japonica</name>
    <dbReference type="NCBI Taxonomy" id="281687"/>
    <lineage>
        <taxon>Eukaryota</taxon>
        <taxon>Metazoa</taxon>
        <taxon>Ecdysozoa</taxon>
        <taxon>Nematoda</taxon>
        <taxon>Chromadorea</taxon>
        <taxon>Rhabditida</taxon>
        <taxon>Rhabditina</taxon>
        <taxon>Rhabditomorpha</taxon>
        <taxon>Rhabditoidea</taxon>
        <taxon>Rhabditidae</taxon>
        <taxon>Peloderinae</taxon>
        <taxon>Caenorhabditis</taxon>
    </lineage>
</organism>
<accession>A0A8R1HH89</accession>
<sequence length="140" mass="16005">MLGNSSRLDGHKLKRVYFHFEHTLTRRLLIAVLCQWNGPIDVFVLVDDVFLNLDTICHHHFDDLPSLNCFCYFACQLVQVFLLVALIFDESAAKIDGGWVGVGWRWTGVVPLTLRLFPKSVRRPVDSFLLCTCKAVIGKR</sequence>
<dbReference type="AlphaFoldDB" id="A0A8R1HH89"/>
<evidence type="ECO:0000313" key="1">
    <source>
        <dbReference type="EnsemblMetazoa" id="CJA01486.1"/>
    </source>
</evidence>
<dbReference type="Proteomes" id="UP000005237">
    <property type="component" value="Unassembled WGS sequence"/>
</dbReference>
<proteinExistence type="predicted"/>
<reference evidence="2" key="1">
    <citation type="submission" date="2010-08" db="EMBL/GenBank/DDBJ databases">
        <authorList>
            <consortium name="Caenorhabditis japonica Sequencing Consortium"/>
            <person name="Wilson R.K."/>
        </authorList>
    </citation>
    <scope>NUCLEOTIDE SEQUENCE [LARGE SCALE GENOMIC DNA]</scope>
    <source>
        <strain evidence="2">DF5081</strain>
    </source>
</reference>
<keyword evidence="2" id="KW-1185">Reference proteome</keyword>
<protein>
    <submittedName>
        <fullName evidence="1">Uncharacterized protein</fullName>
    </submittedName>
</protein>
<dbReference type="EnsemblMetazoa" id="CJA01486.1">
    <property type="protein sequence ID" value="CJA01486.1"/>
    <property type="gene ID" value="WBGene00120690"/>
</dbReference>
<evidence type="ECO:0000313" key="2">
    <source>
        <dbReference type="Proteomes" id="UP000005237"/>
    </source>
</evidence>
<reference evidence="1" key="2">
    <citation type="submission" date="2022-06" db="UniProtKB">
        <authorList>
            <consortium name="EnsemblMetazoa"/>
        </authorList>
    </citation>
    <scope>IDENTIFICATION</scope>
    <source>
        <strain evidence="1">DF5081</strain>
    </source>
</reference>
<name>A0A8R1HH89_CAEJA</name>